<dbReference type="EMBL" id="CM001475">
    <property type="protein sequence ID" value="EIC29483.1"/>
    <property type="molecule type" value="Genomic_DNA"/>
</dbReference>
<dbReference type="GO" id="GO:0032297">
    <property type="term" value="P:negative regulation of DNA-templated DNA replication initiation"/>
    <property type="evidence" value="ECO:0007669"/>
    <property type="project" value="InterPro"/>
</dbReference>
<sequence length="231" mass="25995">MSMAKQLPLQFVFRANQTFQDFFPGANSSVVNHLQQCVAGNGEAFIFLWGQTGLGKSHLLHACCHEAQQQKLSCFYFDLALAAGSSVHLFNDLEAFELVCLDNVEAIAGHADWEQTLFNFFNRHRDLGHKLIVSSRTAPKELPIQLPDLKTRLNWGLGLKIQTPDDAGKTAALIYKARRMGLEISPQAGRFLLSRANRDMNSLWRLLDRLDQASLSAQRKLTIPFLKQILD</sequence>
<dbReference type="Gene3D" id="3.40.50.300">
    <property type="entry name" value="P-loop containing nucleotide triphosphate hydrolases"/>
    <property type="match status" value="1"/>
</dbReference>
<name>H8GMT1_METAL</name>
<reference evidence="3 4" key="1">
    <citation type="journal article" date="2013" name="Genome Announc.">
        <title>Genome Sequence of the Obligate Gammaproteobacterial Methanotroph Methylomicrobium album Strain BG8.</title>
        <authorList>
            <person name="Kits K.D."/>
            <person name="Kalyuzhnaya M.G."/>
            <person name="Klotz M.G."/>
            <person name="Jetten M.S."/>
            <person name="Op den Camp H.J."/>
            <person name="Vuilleumier S."/>
            <person name="Bringel F."/>
            <person name="Dispirito A.A."/>
            <person name="Murrell J.C."/>
            <person name="Bruce D."/>
            <person name="Cheng J.F."/>
            <person name="Copeland A."/>
            <person name="Goodwin L."/>
            <person name="Hauser L."/>
            <person name="Lajus A."/>
            <person name="Land M.L."/>
            <person name="Lapidus A."/>
            <person name="Lucas S."/>
            <person name="Medigue C."/>
            <person name="Pitluck S."/>
            <person name="Woyke T."/>
            <person name="Zeytun A."/>
            <person name="Stein L.Y."/>
        </authorList>
    </citation>
    <scope>NUCLEOTIDE SEQUENCE [LARGE SCALE GENOMIC DNA]</scope>
    <source>
        <strain evidence="3 4">BG8</strain>
    </source>
</reference>
<dbReference type="Pfam" id="PF22688">
    <property type="entry name" value="Hda_lid"/>
    <property type="match status" value="1"/>
</dbReference>
<dbReference type="STRING" id="686340.Metal_1713"/>
<feature type="domain" description="Hda lid" evidence="2">
    <location>
        <begin position="166"/>
        <end position="230"/>
    </location>
</feature>
<accession>H8GMT1</accession>
<organism evidence="3 4">
    <name type="scientific">Methylomicrobium album BG8</name>
    <dbReference type="NCBI Taxonomy" id="686340"/>
    <lineage>
        <taxon>Bacteria</taxon>
        <taxon>Pseudomonadati</taxon>
        <taxon>Pseudomonadota</taxon>
        <taxon>Gammaproteobacteria</taxon>
        <taxon>Methylococcales</taxon>
        <taxon>Methylococcaceae</taxon>
        <taxon>Methylomicrobium</taxon>
    </lineage>
</organism>
<proteinExistence type="predicted"/>
<dbReference type="SUPFAM" id="SSF52540">
    <property type="entry name" value="P-loop containing nucleoside triphosphate hydrolases"/>
    <property type="match status" value="1"/>
</dbReference>
<protein>
    <submittedName>
        <fullName evidence="3">DnaA regulatory inactivator Hda</fullName>
    </submittedName>
</protein>
<dbReference type="PANTHER" id="PTHR30050">
    <property type="entry name" value="CHROMOSOMAL REPLICATION INITIATOR PROTEIN DNAA"/>
    <property type="match status" value="1"/>
</dbReference>
<dbReference type="AlphaFoldDB" id="H8GMT1"/>
<evidence type="ECO:0000313" key="3">
    <source>
        <dbReference type="EMBL" id="EIC29483.1"/>
    </source>
</evidence>
<dbReference type="InterPro" id="IPR017788">
    <property type="entry name" value="Hda"/>
</dbReference>
<dbReference type="InterPro" id="IPR055199">
    <property type="entry name" value="Hda_lid"/>
</dbReference>
<dbReference type="Proteomes" id="UP000005090">
    <property type="component" value="Chromosome"/>
</dbReference>
<dbReference type="PANTHER" id="PTHR30050:SF5">
    <property type="entry name" value="DNAA REGULATORY INACTIVATOR HDA"/>
    <property type="match status" value="1"/>
</dbReference>
<gene>
    <name evidence="3" type="ORF">Metal_1713</name>
</gene>
<dbReference type="eggNOG" id="COG0593">
    <property type="taxonomic scope" value="Bacteria"/>
</dbReference>
<evidence type="ECO:0000259" key="1">
    <source>
        <dbReference type="Pfam" id="PF00308"/>
    </source>
</evidence>
<dbReference type="GO" id="GO:0006270">
    <property type="term" value="P:DNA replication initiation"/>
    <property type="evidence" value="ECO:0007669"/>
    <property type="project" value="TreeGrafter"/>
</dbReference>
<dbReference type="HOGENOM" id="CLU_072265_1_1_6"/>
<dbReference type="NCBIfam" id="TIGR03420">
    <property type="entry name" value="DnaA_homol_Hda"/>
    <property type="match status" value="1"/>
</dbReference>
<evidence type="ECO:0000313" key="4">
    <source>
        <dbReference type="Proteomes" id="UP000005090"/>
    </source>
</evidence>
<dbReference type="InterPro" id="IPR013317">
    <property type="entry name" value="DnaA_dom"/>
</dbReference>
<dbReference type="Pfam" id="PF00308">
    <property type="entry name" value="Bac_DnaA"/>
    <property type="match status" value="1"/>
</dbReference>
<dbReference type="Gene3D" id="1.10.8.60">
    <property type="match status" value="1"/>
</dbReference>
<keyword evidence="4" id="KW-1185">Reference proteome</keyword>
<evidence type="ECO:0000259" key="2">
    <source>
        <dbReference type="Pfam" id="PF22688"/>
    </source>
</evidence>
<feature type="domain" description="Chromosomal replication initiator protein DnaA ATPAse" evidence="1">
    <location>
        <begin position="16"/>
        <end position="158"/>
    </location>
</feature>
<dbReference type="InterPro" id="IPR027417">
    <property type="entry name" value="P-loop_NTPase"/>
</dbReference>